<accession>A0A7S1BW83</accession>
<gene>
    <name evidence="1" type="ORF">CHYS00102_LOCUS25753</name>
</gene>
<dbReference type="SUPFAM" id="SSF52266">
    <property type="entry name" value="SGNH hydrolase"/>
    <property type="match status" value="1"/>
</dbReference>
<organism evidence="1">
    <name type="scientific">Corethron hystrix</name>
    <dbReference type="NCBI Taxonomy" id="216773"/>
    <lineage>
        <taxon>Eukaryota</taxon>
        <taxon>Sar</taxon>
        <taxon>Stramenopiles</taxon>
        <taxon>Ochrophyta</taxon>
        <taxon>Bacillariophyta</taxon>
        <taxon>Coscinodiscophyceae</taxon>
        <taxon>Corethrophycidae</taxon>
        <taxon>Corethrales</taxon>
        <taxon>Corethraceae</taxon>
        <taxon>Corethron</taxon>
    </lineage>
</organism>
<protein>
    <submittedName>
        <fullName evidence="1">Uncharacterized protein</fullName>
    </submittedName>
</protein>
<dbReference type="AlphaFoldDB" id="A0A7S1BW83"/>
<name>A0A7S1BW83_9STRA</name>
<sequence>MMQLTATSTPRARPWRNTLIEMQCLGPRSGRTANMTTKMPTFQSFIAWQKKTREAFAERYGGAEMAETILNLGVASFGHVLAESEEEEMAEDDRALARGLREAGITGITSDLLHTSKRILAARQDDRPFVMAFAGYSTTVGRGNYFNQSYPFVAERILREPMLELLGDGTNSGKFIVRNAGIGGIPSFPYGWCLENFLGSDADVVSWEFTLNEAGGIPGGLEAYVRHVSSMPNVPKLIVKDSPKARGRLEVLRKYSKKNVLRDAVAVYSDLAAEDFVSMKKEERPPGFKNWEEFGAPPGSPGQVKWHPTHQEHALYGWMIAMHILTSMELAAKLINLGLDKRTFTFKSPLLPRPLFPPHNTDEKPISVLVGDPIDGPLQEPTSPWLLNRVSCRTSFEPHLKDEGTLKDIVVSGLAPEKVDILLPKGMMTYGKGWVWDIGDSERKAKNRLTVHDGGLGFIDSKTALYGLPISGMLNLWLPWEGTTGGWQATHHTPSVGDRASKWFKSFVICEVNEKRTAKECKMDTDVDYFVGGASAASKVEKIVAPGVQYLTKDICVQVDVHSTSTLSSRPDDGSGSSSITGSGNVGLSVDVKVTGFLTLKDGACSISHVVWEQLGTSRSI</sequence>
<proteinExistence type="predicted"/>
<evidence type="ECO:0000313" key="1">
    <source>
        <dbReference type="EMBL" id="CAD8898539.1"/>
    </source>
</evidence>
<dbReference type="EMBL" id="HBFR01035362">
    <property type="protein sequence ID" value="CAD8898539.1"/>
    <property type="molecule type" value="Transcribed_RNA"/>
</dbReference>
<reference evidence="1" key="1">
    <citation type="submission" date="2021-01" db="EMBL/GenBank/DDBJ databases">
        <authorList>
            <person name="Corre E."/>
            <person name="Pelletier E."/>
            <person name="Niang G."/>
            <person name="Scheremetjew M."/>
            <person name="Finn R."/>
            <person name="Kale V."/>
            <person name="Holt S."/>
            <person name="Cochrane G."/>
            <person name="Meng A."/>
            <person name="Brown T."/>
            <person name="Cohen L."/>
        </authorList>
    </citation>
    <scope>NUCLEOTIDE SEQUENCE</scope>
    <source>
        <strain evidence="1">308</strain>
    </source>
</reference>